<dbReference type="OrthoDB" id="289038at2759"/>
<dbReference type="InterPro" id="IPR008974">
    <property type="entry name" value="TRAF-like"/>
</dbReference>
<evidence type="ECO:0000313" key="12">
    <source>
        <dbReference type="Proteomes" id="UP000646827"/>
    </source>
</evidence>
<dbReference type="InterPro" id="IPR001394">
    <property type="entry name" value="Peptidase_C19_UCH"/>
</dbReference>
<dbReference type="EC" id="3.4.19.12" evidence="3"/>
<proteinExistence type="inferred from homology"/>
<evidence type="ECO:0000313" key="11">
    <source>
        <dbReference type="EMBL" id="KAG2227462.1"/>
    </source>
</evidence>
<accession>A0A8H7SDU5</accession>
<dbReference type="PROSITE" id="PS50144">
    <property type="entry name" value="MATH"/>
    <property type="match status" value="1"/>
</dbReference>
<dbReference type="SUPFAM" id="SSF54001">
    <property type="entry name" value="Cysteine proteinases"/>
    <property type="match status" value="1"/>
</dbReference>
<evidence type="ECO:0000256" key="4">
    <source>
        <dbReference type="ARBA" id="ARBA00022670"/>
    </source>
</evidence>
<keyword evidence="4" id="KW-0645">Protease</keyword>
<dbReference type="EMBL" id="JAEPRB010000007">
    <property type="protein sequence ID" value="KAG2227462.1"/>
    <property type="molecule type" value="Genomic_DNA"/>
</dbReference>
<dbReference type="AlphaFoldDB" id="A0A8H7SDU5"/>
<dbReference type="InterPro" id="IPR024729">
    <property type="entry name" value="USP7_ICP0-binding_dom"/>
</dbReference>
<evidence type="ECO:0000256" key="1">
    <source>
        <dbReference type="ARBA" id="ARBA00000707"/>
    </source>
</evidence>
<dbReference type="GO" id="GO:0005634">
    <property type="term" value="C:nucleus"/>
    <property type="evidence" value="ECO:0007669"/>
    <property type="project" value="TreeGrafter"/>
</dbReference>
<dbReference type="GO" id="GO:0031647">
    <property type="term" value="P:regulation of protein stability"/>
    <property type="evidence" value="ECO:0007669"/>
    <property type="project" value="TreeGrafter"/>
</dbReference>
<dbReference type="Gene3D" id="3.90.70.10">
    <property type="entry name" value="Cysteine proteinases"/>
    <property type="match status" value="1"/>
</dbReference>
<dbReference type="GO" id="GO:0005829">
    <property type="term" value="C:cytosol"/>
    <property type="evidence" value="ECO:0007669"/>
    <property type="project" value="TreeGrafter"/>
</dbReference>
<evidence type="ECO:0000259" key="10">
    <source>
        <dbReference type="PROSITE" id="PS50235"/>
    </source>
</evidence>
<reference evidence="11 12" key="1">
    <citation type="submission" date="2020-12" db="EMBL/GenBank/DDBJ databases">
        <title>Metabolic potential, ecology and presence of endohyphal bacteria is reflected in genomic diversity of Mucoromycotina.</title>
        <authorList>
            <person name="Muszewska A."/>
            <person name="Okrasinska A."/>
            <person name="Steczkiewicz K."/>
            <person name="Drgas O."/>
            <person name="Orlowska M."/>
            <person name="Perlinska-Lenart U."/>
            <person name="Aleksandrzak-Piekarczyk T."/>
            <person name="Szatraj K."/>
            <person name="Zielenkiewicz U."/>
            <person name="Pilsyk S."/>
            <person name="Malc E."/>
            <person name="Mieczkowski P."/>
            <person name="Kruszewska J.S."/>
            <person name="Biernat P."/>
            <person name="Pawlowska J."/>
        </authorList>
    </citation>
    <scope>NUCLEOTIDE SEQUENCE [LARGE SCALE GENOMIC DNA]</scope>
    <source>
        <strain evidence="11 12">CBS 142.35</strain>
    </source>
</reference>
<dbReference type="SUPFAM" id="SSF49599">
    <property type="entry name" value="TRAF domain-like"/>
    <property type="match status" value="1"/>
</dbReference>
<feature type="domain" description="MATH" evidence="9">
    <location>
        <begin position="103"/>
        <end position="234"/>
    </location>
</feature>
<gene>
    <name evidence="11" type="ORF">INT45_007487</name>
</gene>
<dbReference type="Gene3D" id="3.10.20.90">
    <property type="entry name" value="Phosphatidylinositol 3-kinase Catalytic Subunit, Chain A, domain 1"/>
    <property type="match status" value="2"/>
</dbReference>
<dbReference type="InterPro" id="IPR002083">
    <property type="entry name" value="MATH/TRAF_dom"/>
</dbReference>
<keyword evidence="6" id="KW-0378">Hydrolase</keyword>
<keyword evidence="12" id="KW-1185">Reference proteome</keyword>
<sequence length="1151" mass="133767">MTKPEPEVNPMSRTTMDGCDKKNNNDKNNNITQSDDNNNMNTPEEKEEFLPPTYDEPGDTPMSDTNDVQVSTQSLPLSLSVTDDLEAIVDNHFTKLDQEIVDTQVFHWEISNWSDLPKRVESPVFEAGGYQWSILLFPEGNNQSNPPIYHVSIYIKLVDIEKDKEVYACAQFATLVSRPSDPTNYHCLVAQHRFTQYASDWGFLRMIPLNQLKDESRDGLSILEDNCIRISAIVQLIKDETGVLWHNFINYDSKKMTGFVGLKNQGATCYMNSLFQSLYCTNYFRKAVYQIPTDQDGPTESTALAIQRLFYNLQSSDTSVDTIEVTMSFGWNTSDAFMQHDNTPADGAIKKLFKGRMKSYIKCINVQLESSRTEDYYDIQLNVKGCKNLEESFENYIGVETMEGENKYQAEGYGLQDAKKGVIFESFPPVLHLQLKRFEYDMYRDTMVKNNDRQEFPLEIELEPYMDTSVEHSEPHKYILHGVLVHSGDLTGGHYFAFVKPTKEERWLKFDDDRVTPATLNEVLEDNYGGEPLGIPEYRSFKRSTNAYMLVYIRESMQDEILAEVSEHDIPTHLVRRFEHERIERERILKEETEQHLYIFVQVVTEKAFKLNEGLDFIAFDENLVDTTPTSPIQKLRIRKDMTFGRFKELLAEKLAIPKNQFRVWSIVNRQNQTIRPDTQIIEAKEENKFIGQIVSSYLTSETLFRIFIERVSDDQQEMNGINVDYPIPAPDTDILIFIKYFDIEKQLIRGIGYLYANQKNKVESIVENIKTMIGFEPEVEIDLYEEIKPTMVDKMDREKTFIKGEIQNGDIICVQKKLNQEEHEVLVNEQKYPMVPEFLDFLFYRIDIIFSPRYDRDPTMEFKLVLRKNMPYDQVVALVADKLNANPAKVQLFVPETANSEEPVSIRSTSPPFMLNDLLRHMNRLMLLYQVHNIPLTELEMKRTLDITVCTPTLSDRNTMKVTISKRGTIADVLQILQSQGATFKSKNGTRQPRVFEAWNNKFHREFIESDLVKDISETSIARLYAEEVSQEEIQINDENEDMIYLPVFHYQRDLQRTHSIPFRLLLLKDEEFGETKKRLQQRTGINDKDWNKVKFSLVSSTYISKPIQEDNIKLWDLKIDQHTSLGLDHIDKVGRAIRSAFDKPLSIRG</sequence>
<comment type="similarity">
    <text evidence="2">Belongs to the peptidase C19 family.</text>
</comment>
<evidence type="ECO:0000256" key="7">
    <source>
        <dbReference type="ARBA" id="ARBA00022807"/>
    </source>
</evidence>
<dbReference type="PANTHER" id="PTHR24006:SF644">
    <property type="entry name" value="UBIQUITIN CARBOXYL-TERMINAL HYDROLASE 7"/>
    <property type="match status" value="1"/>
</dbReference>
<dbReference type="CDD" id="cd02659">
    <property type="entry name" value="peptidase_C19C"/>
    <property type="match status" value="1"/>
</dbReference>
<dbReference type="Pfam" id="PF12436">
    <property type="entry name" value="USP7_ICP0_bdg"/>
    <property type="match status" value="1"/>
</dbReference>
<keyword evidence="5" id="KW-0833">Ubl conjugation pathway</keyword>
<name>A0A8H7SDU5_9FUNG</name>
<evidence type="ECO:0000256" key="8">
    <source>
        <dbReference type="SAM" id="MobiDB-lite"/>
    </source>
</evidence>
<keyword evidence="7" id="KW-0788">Thiol protease</keyword>
<organism evidence="11 12">
    <name type="scientific">Circinella minor</name>
    <dbReference type="NCBI Taxonomy" id="1195481"/>
    <lineage>
        <taxon>Eukaryota</taxon>
        <taxon>Fungi</taxon>
        <taxon>Fungi incertae sedis</taxon>
        <taxon>Mucoromycota</taxon>
        <taxon>Mucoromycotina</taxon>
        <taxon>Mucoromycetes</taxon>
        <taxon>Mucorales</taxon>
        <taxon>Lichtheimiaceae</taxon>
        <taxon>Circinella</taxon>
    </lineage>
</organism>
<dbReference type="PANTHER" id="PTHR24006">
    <property type="entry name" value="UBIQUITIN CARBOXYL-TERMINAL HYDROLASE"/>
    <property type="match status" value="1"/>
</dbReference>
<dbReference type="PROSITE" id="PS50235">
    <property type="entry name" value="USP_3"/>
    <property type="match status" value="1"/>
</dbReference>
<dbReference type="PROSITE" id="PS00973">
    <property type="entry name" value="USP_2"/>
    <property type="match status" value="1"/>
</dbReference>
<evidence type="ECO:0000256" key="3">
    <source>
        <dbReference type="ARBA" id="ARBA00012759"/>
    </source>
</evidence>
<evidence type="ECO:0000256" key="2">
    <source>
        <dbReference type="ARBA" id="ARBA00009085"/>
    </source>
</evidence>
<comment type="catalytic activity">
    <reaction evidence="1">
        <text>Thiol-dependent hydrolysis of ester, thioester, amide, peptide and isopeptide bonds formed by the C-terminal Gly of ubiquitin (a 76-residue protein attached to proteins as an intracellular targeting signal).</text>
        <dbReference type="EC" id="3.4.19.12"/>
    </reaction>
</comment>
<dbReference type="Gene3D" id="2.60.210.10">
    <property type="entry name" value="Apoptosis, Tumor Necrosis Factor Receptor Associated Protein 2, Chain A"/>
    <property type="match status" value="1"/>
</dbReference>
<dbReference type="InterPro" id="IPR018200">
    <property type="entry name" value="USP_CS"/>
</dbReference>
<dbReference type="Pfam" id="PF14533">
    <property type="entry name" value="USP7_C2"/>
    <property type="match status" value="1"/>
</dbReference>
<protein>
    <recommendedName>
        <fullName evidence="3">ubiquitinyl hydrolase 1</fullName>
        <ecNumber evidence="3">3.4.19.12</ecNumber>
    </recommendedName>
</protein>
<feature type="region of interest" description="Disordered" evidence="8">
    <location>
        <begin position="1"/>
        <end position="70"/>
    </location>
</feature>
<dbReference type="PROSITE" id="PS00972">
    <property type="entry name" value="USP_1"/>
    <property type="match status" value="1"/>
</dbReference>
<dbReference type="InterPro" id="IPR050164">
    <property type="entry name" value="Peptidase_C19"/>
</dbReference>
<dbReference type="Pfam" id="PF00443">
    <property type="entry name" value="UCH"/>
    <property type="match status" value="2"/>
</dbReference>
<evidence type="ECO:0000256" key="5">
    <source>
        <dbReference type="ARBA" id="ARBA00022786"/>
    </source>
</evidence>
<dbReference type="InterPro" id="IPR038765">
    <property type="entry name" value="Papain-like_cys_pep_sf"/>
</dbReference>
<feature type="domain" description="USP" evidence="10">
    <location>
        <begin position="260"/>
        <end position="555"/>
    </location>
</feature>
<dbReference type="Pfam" id="PF22486">
    <property type="entry name" value="MATH_2"/>
    <property type="match status" value="1"/>
</dbReference>
<dbReference type="GO" id="GO:0006508">
    <property type="term" value="P:proteolysis"/>
    <property type="evidence" value="ECO:0007669"/>
    <property type="project" value="UniProtKB-KW"/>
</dbReference>
<dbReference type="InterPro" id="IPR029346">
    <property type="entry name" value="USP_C"/>
</dbReference>
<comment type="caution">
    <text evidence="11">The sequence shown here is derived from an EMBL/GenBank/DDBJ whole genome shotgun (WGS) entry which is preliminary data.</text>
</comment>
<feature type="compositionally biased region" description="Low complexity" evidence="8">
    <location>
        <begin position="26"/>
        <end position="41"/>
    </location>
</feature>
<dbReference type="GO" id="GO:0016579">
    <property type="term" value="P:protein deubiquitination"/>
    <property type="evidence" value="ECO:0007669"/>
    <property type="project" value="InterPro"/>
</dbReference>
<dbReference type="GO" id="GO:0004843">
    <property type="term" value="F:cysteine-type deubiquitinase activity"/>
    <property type="evidence" value="ECO:0007669"/>
    <property type="project" value="UniProtKB-EC"/>
</dbReference>
<evidence type="ECO:0000256" key="6">
    <source>
        <dbReference type="ARBA" id="ARBA00022801"/>
    </source>
</evidence>
<evidence type="ECO:0000259" key="9">
    <source>
        <dbReference type="PROSITE" id="PS50144"/>
    </source>
</evidence>
<dbReference type="InterPro" id="IPR028889">
    <property type="entry name" value="USP"/>
</dbReference>
<dbReference type="Proteomes" id="UP000646827">
    <property type="component" value="Unassembled WGS sequence"/>
</dbReference>